<protein>
    <recommendedName>
        <fullName evidence="3">Type II secretion system protein</fullName>
    </recommendedName>
</protein>
<evidence type="ECO:0000313" key="1">
    <source>
        <dbReference type="EMBL" id="GKT05859.1"/>
    </source>
</evidence>
<dbReference type="EMBL" id="BQXO01000003">
    <property type="protein sequence ID" value="GKT05859.1"/>
    <property type="molecule type" value="Genomic_DNA"/>
</dbReference>
<comment type="caution">
    <text evidence="1">The sequence shown here is derived from an EMBL/GenBank/DDBJ whole genome shotgun (WGS) entry which is preliminary data.</text>
</comment>
<evidence type="ECO:0000313" key="2">
    <source>
        <dbReference type="Proteomes" id="UP001628078"/>
    </source>
</evidence>
<gene>
    <name evidence="1" type="ORF">JCM31185_11470</name>
</gene>
<proteinExistence type="predicted"/>
<sequence length="104" mass="12106">MLQKRQSHRTGFMLMDSLCALTIATLCCLFVAETNYMMSQRLRELEREEQTTKSDYEKSSHRWGMILSHETTSARLYFDRNTVGTGDRNFGLLHRRAHCPTADT</sequence>
<organism evidence="1 2">
    <name type="scientific">Furfurilactobacillus curtus</name>
    <dbReference type="NCBI Taxonomy" id="1746200"/>
    <lineage>
        <taxon>Bacteria</taxon>
        <taxon>Bacillati</taxon>
        <taxon>Bacillota</taxon>
        <taxon>Bacilli</taxon>
        <taxon>Lactobacillales</taxon>
        <taxon>Lactobacillaceae</taxon>
        <taxon>Furfurilactobacillus</taxon>
    </lineage>
</organism>
<accession>A0ABQ5JMW2</accession>
<evidence type="ECO:0008006" key="3">
    <source>
        <dbReference type="Google" id="ProtNLM"/>
    </source>
</evidence>
<keyword evidence="2" id="KW-1185">Reference proteome</keyword>
<dbReference type="Proteomes" id="UP001628078">
    <property type="component" value="Unassembled WGS sequence"/>
</dbReference>
<reference evidence="1 2" key="1">
    <citation type="submission" date="2022-03" db="EMBL/GenBank/DDBJ databases">
        <title>Draft genome sequence of Furfurilactobacillus curtus JCM 31185.</title>
        <authorList>
            <person name="Suzuki S."/>
            <person name="Endo A."/>
            <person name="Kajikawa A."/>
        </authorList>
    </citation>
    <scope>NUCLEOTIDE SEQUENCE [LARGE SCALE GENOMIC DNA]</scope>
    <source>
        <strain evidence="1 2">JCM 31185</strain>
    </source>
</reference>
<name>A0ABQ5JMW2_9LACO</name>